<sequence>MDLESPSTMTSVNPNETPVSTPSRQARASASKVEPTSVFSRVVETKISPRPFLITTPKAAL</sequence>
<evidence type="ECO:0000256" key="1">
    <source>
        <dbReference type="SAM" id="MobiDB-lite"/>
    </source>
</evidence>
<gene>
    <name evidence="2" type="ORF">ES332_D02G138800v1</name>
</gene>
<keyword evidence="3" id="KW-1185">Reference proteome</keyword>
<dbReference type="EMBL" id="CM017624">
    <property type="protein sequence ID" value="TYH83535.1"/>
    <property type="molecule type" value="Genomic_DNA"/>
</dbReference>
<accession>A0A5D2LWX3</accession>
<feature type="region of interest" description="Disordered" evidence="1">
    <location>
        <begin position="1"/>
        <end position="38"/>
    </location>
</feature>
<evidence type="ECO:0000313" key="3">
    <source>
        <dbReference type="Proteomes" id="UP000322667"/>
    </source>
</evidence>
<dbReference type="AlphaFoldDB" id="A0A5D2LWX3"/>
<name>A0A5D2LWX3_GOSTO</name>
<reference evidence="2 3" key="1">
    <citation type="submission" date="2019-07" db="EMBL/GenBank/DDBJ databases">
        <title>WGS assembly of Gossypium tomentosum.</title>
        <authorList>
            <person name="Chen Z.J."/>
            <person name="Sreedasyam A."/>
            <person name="Ando A."/>
            <person name="Song Q."/>
            <person name="De L."/>
            <person name="Hulse-Kemp A."/>
            <person name="Ding M."/>
            <person name="Ye W."/>
            <person name="Kirkbride R."/>
            <person name="Jenkins J."/>
            <person name="Plott C."/>
            <person name="Lovell J."/>
            <person name="Lin Y.-M."/>
            <person name="Vaughn R."/>
            <person name="Liu B."/>
            <person name="Li W."/>
            <person name="Simpson S."/>
            <person name="Scheffler B."/>
            <person name="Saski C."/>
            <person name="Grover C."/>
            <person name="Hu G."/>
            <person name="Conover J."/>
            <person name="Carlson J."/>
            <person name="Shu S."/>
            <person name="Boston L."/>
            <person name="Williams M."/>
            <person name="Peterson D."/>
            <person name="Mcgee K."/>
            <person name="Jones D."/>
            <person name="Wendel J."/>
            <person name="Stelly D."/>
            <person name="Grimwood J."/>
            <person name="Schmutz J."/>
        </authorList>
    </citation>
    <scope>NUCLEOTIDE SEQUENCE [LARGE SCALE GENOMIC DNA]</scope>
    <source>
        <strain evidence="2">7179.01</strain>
    </source>
</reference>
<protein>
    <submittedName>
        <fullName evidence="2">Uncharacterized protein</fullName>
    </submittedName>
</protein>
<evidence type="ECO:0000313" key="2">
    <source>
        <dbReference type="EMBL" id="TYH83535.1"/>
    </source>
</evidence>
<proteinExistence type="predicted"/>
<organism evidence="2 3">
    <name type="scientific">Gossypium tomentosum</name>
    <name type="common">Hawaiian cotton</name>
    <name type="synonym">Gossypium sandvicense</name>
    <dbReference type="NCBI Taxonomy" id="34277"/>
    <lineage>
        <taxon>Eukaryota</taxon>
        <taxon>Viridiplantae</taxon>
        <taxon>Streptophyta</taxon>
        <taxon>Embryophyta</taxon>
        <taxon>Tracheophyta</taxon>
        <taxon>Spermatophyta</taxon>
        <taxon>Magnoliopsida</taxon>
        <taxon>eudicotyledons</taxon>
        <taxon>Gunneridae</taxon>
        <taxon>Pentapetalae</taxon>
        <taxon>rosids</taxon>
        <taxon>malvids</taxon>
        <taxon>Malvales</taxon>
        <taxon>Malvaceae</taxon>
        <taxon>Malvoideae</taxon>
        <taxon>Gossypium</taxon>
    </lineage>
</organism>
<dbReference type="Proteomes" id="UP000322667">
    <property type="component" value="Chromosome D02"/>
</dbReference>
<feature type="compositionally biased region" description="Polar residues" evidence="1">
    <location>
        <begin position="1"/>
        <end position="28"/>
    </location>
</feature>